<organism evidence="1 2">
    <name type="scientific">Stylosanthes scabra</name>
    <dbReference type="NCBI Taxonomy" id="79078"/>
    <lineage>
        <taxon>Eukaryota</taxon>
        <taxon>Viridiplantae</taxon>
        <taxon>Streptophyta</taxon>
        <taxon>Embryophyta</taxon>
        <taxon>Tracheophyta</taxon>
        <taxon>Spermatophyta</taxon>
        <taxon>Magnoliopsida</taxon>
        <taxon>eudicotyledons</taxon>
        <taxon>Gunneridae</taxon>
        <taxon>Pentapetalae</taxon>
        <taxon>rosids</taxon>
        <taxon>fabids</taxon>
        <taxon>Fabales</taxon>
        <taxon>Fabaceae</taxon>
        <taxon>Papilionoideae</taxon>
        <taxon>50 kb inversion clade</taxon>
        <taxon>dalbergioids sensu lato</taxon>
        <taxon>Dalbergieae</taxon>
        <taxon>Pterocarpus clade</taxon>
        <taxon>Stylosanthes</taxon>
    </lineage>
</organism>
<sequence length="128" mass="15151">ERIFVNGIKSYPKWSLLTTIPLIKLLECVPLKWHTVSDLSVLWTWLLLLIKINSVLMLTRESKRLRNSMNEFEPELRSKIQSTKLSEINTVSNKFSMKETWYGFTSKRKDFQSNPMPSYPQELMVHFV</sequence>
<keyword evidence="2" id="KW-1185">Reference proteome</keyword>
<name>A0ABU6RPU1_9FABA</name>
<gene>
    <name evidence="1" type="ORF">PIB30_072867</name>
</gene>
<proteinExistence type="predicted"/>
<protein>
    <submittedName>
        <fullName evidence="1">Uncharacterized protein</fullName>
    </submittedName>
</protein>
<reference evidence="1 2" key="1">
    <citation type="journal article" date="2023" name="Plants (Basel)">
        <title>Bridging the Gap: Combining Genomics and Transcriptomics Approaches to Understand Stylosanthes scabra, an Orphan Legume from the Brazilian Caatinga.</title>
        <authorList>
            <person name="Ferreira-Neto J.R.C."/>
            <person name="da Silva M.D."/>
            <person name="Binneck E."/>
            <person name="de Melo N.F."/>
            <person name="da Silva R.H."/>
            <person name="de Melo A.L.T.M."/>
            <person name="Pandolfi V."/>
            <person name="Bustamante F.O."/>
            <person name="Brasileiro-Vidal A.C."/>
            <person name="Benko-Iseppon A.M."/>
        </authorList>
    </citation>
    <scope>NUCLEOTIDE SEQUENCE [LARGE SCALE GENOMIC DNA]</scope>
    <source>
        <tissue evidence="1">Leaves</tissue>
    </source>
</reference>
<dbReference type="Proteomes" id="UP001341840">
    <property type="component" value="Unassembled WGS sequence"/>
</dbReference>
<accession>A0ABU6RPU1</accession>
<evidence type="ECO:0000313" key="2">
    <source>
        <dbReference type="Proteomes" id="UP001341840"/>
    </source>
</evidence>
<dbReference type="EMBL" id="JASCZI010031080">
    <property type="protein sequence ID" value="MED6125884.1"/>
    <property type="molecule type" value="Genomic_DNA"/>
</dbReference>
<comment type="caution">
    <text evidence="1">The sequence shown here is derived from an EMBL/GenBank/DDBJ whole genome shotgun (WGS) entry which is preliminary data.</text>
</comment>
<feature type="non-terminal residue" evidence="1">
    <location>
        <position position="1"/>
    </location>
</feature>
<evidence type="ECO:0000313" key="1">
    <source>
        <dbReference type="EMBL" id="MED6125884.1"/>
    </source>
</evidence>